<dbReference type="PANTHER" id="PTHR33993:SF14">
    <property type="entry name" value="GB|AAF24581.1"/>
    <property type="match status" value="1"/>
</dbReference>
<reference evidence="2" key="1">
    <citation type="journal article" date="2014" name="Int. J. Syst. Evol. Microbiol.">
        <title>Complete genome sequence of Corynebacterium casei LMG S-19264T (=DSM 44701T), isolated from a smear-ripened cheese.</title>
        <authorList>
            <consortium name="US DOE Joint Genome Institute (JGI-PGF)"/>
            <person name="Walter F."/>
            <person name="Albersmeier A."/>
            <person name="Kalinowski J."/>
            <person name="Ruckert C."/>
        </authorList>
    </citation>
    <scope>NUCLEOTIDE SEQUENCE</scope>
    <source>
        <strain evidence="2">CGMCC 1.15322</strain>
    </source>
</reference>
<dbReference type="InterPro" id="IPR037523">
    <property type="entry name" value="VOC_core"/>
</dbReference>
<dbReference type="Pfam" id="PF18029">
    <property type="entry name" value="Glyoxalase_6"/>
    <property type="match status" value="1"/>
</dbReference>
<dbReference type="PANTHER" id="PTHR33993">
    <property type="entry name" value="GLYOXALASE-RELATED"/>
    <property type="match status" value="1"/>
</dbReference>
<sequence length="142" mass="15671">MELRICIDVDDMERAIAFYTEGLGLRCGRRFQNAFTEILGASSPIDLLLNAAGTRPVPGSEENRSYQRHWTPVHLDFVVDDIDAAVTRLVAHGAVLEMPVNHRAWGRIAGLADPFGHGIDLLQFSGRGYDVLLQPAQSLSNQ</sequence>
<reference evidence="2" key="2">
    <citation type="submission" date="2020-09" db="EMBL/GenBank/DDBJ databases">
        <authorList>
            <person name="Sun Q."/>
            <person name="Zhou Y."/>
        </authorList>
    </citation>
    <scope>NUCLEOTIDE SEQUENCE</scope>
    <source>
        <strain evidence="2">CGMCC 1.15322</strain>
    </source>
</reference>
<dbReference type="AlphaFoldDB" id="A0A916SNS2"/>
<evidence type="ECO:0000259" key="1">
    <source>
        <dbReference type="PROSITE" id="PS51819"/>
    </source>
</evidence>
<evidence type="ECO:0000313" key="3">
    <source>
        <dbReference type="Proteomes" id="UP000620596"/>
    </source>
</evidence>
<dbReference type="InterPro" id="IPR052164">
    <property type="entry name" value="Anthracycline_SecMetBiosynth"/>
</dbReference>
<keyword evidence="3" id="KW-1185">Reference proteome</keyword>
<dbReference type="InterPro" id="IPR029068">
    <property type="entry name" value="Glyas_Bleomycin-R_OHBP_Dase"/>
</dbReference>
<evidence type="ECO:0000313" key="2">
    <source>
        <dbReference type="EMBL" id="GGB08564.1"/>
    </source>
</evidence>
<dbReference type="RefSeq" id="WP_188709496.1">
    <property type="nucleotide sequence ID" value="NZ_BMIG01000013.1"/>
</dbReference>
<comment type="caution">
    <text evidence="2">The sequence shown here is derived from an EMBL/GenBank/DDBJ whole genome shotgun (WGS) entry which is preliminary data.</text>
</comment>
<name>A0A916SNS2_9BURK</name>
<protein>
    <submittedName>
        <fullName evidence="2">Glyoxalase</fullName>
    </submittedName>
</protein>
<organism evidence="2 3">
    <name type="scientific">Polaromonas eurypsychrophila</name>
    <dbReference type="NCBI Taxonomy" id="1614635"/>
    <lineage>
        <taxon>Bacteria</taxon>
        <taxon>Pseudomonadati</taxon>
        <taxon>Pseudomonadota</taxon>
        <taxon>Betaproteobacteria</taxon>
        <taxon>Burkholderiales</taxon>
        <taxon>Comamonadaceae</taxon>
        <taxon>Polaromonas</taxon>
    </lineage>
</organism>
<dbReference type="Gene3D" id="3.10.180.10">
    <property type="entry name" value="2,3-Dihydroxybiphenyl 1,2-Dioxygenase, domain 1"/>
    <property type="match status" value="1"/>
</dbReference>
<dbReference type="EMBL" id="BMIG01000013">
    <property type="protein sequence ID" value="GGB08564.1"/>
    <property type="molecule type" value="Genomic_DNA"/>
</dbReference>
<dbReference type="InterPro" id="IPR041581">
    <property type="entry name" value="Glyoxalase_6"/>
</dbReference>
<feature type="domain" description="VOC" evidence="1">
    <location>
        <begin position="1"/>
        <end position="124"/>
    </location>
</feature>
<dbReference type="Proteomes" id="UP000620596">
    <property type="component" value="Unassembled WGS sequence"/>
</dbReference>
<proteinExistence type="predicted"/>
<dbReference type="PROSITE" id="PS51819">
    <property type="entry name" value="VOC"/>
    <property type="match status" value="1"/>
</dbReference>
<dbReference type="SUPFAM" id="SSF54593">
    <property type="entry name" value="Glyoxalase/Bleomycin resistance protein/Dihydroxybiphenyl dioxygenase"/>
    <property type="match status" value="1"/>
</dbReference>
<gene>
    <name evidence="2" type="ORF">GCM10011496_31860</name>
</gene>
<accession>A0A916SNS2</accession>